<dbReference type="PROSITE" id="PS00108">
    <property type="entry name" value="PROTEIN_KINASE_ST"/>
    <property type="match status" value="1"/>
</dbReference>
<evidence type="ECO:0000256" key="8">
    <source>
        <dbReference type="SAM" id="Phobius"/>
    </source>
</evidence>
<proteinExistence type="predicted"/>
<dbReference type="Gene3D" id="3.30.200.20">
    <property type="entry name" value="Phosphorylase Kinase, domain 1"/>
    <property type="match status" value="1"/>
</dbReference>
<dbReference type="EC" id="2.7.11.1" evidence="1"/>
<dbReference type="CDD" id="cd14014">
    <property type="entry name" value="STKc_PknB_like"/>
    <property type="match status" value="1"/>
</dbReference>
<protein>
    <recommendedName>
        <fullName evidence="1">non-specific serine/threonine protein kinase</fullName>
        <ecNumber evidence="1">2.7.11.1</ecNumber>
    </recommendedName>
</protein>
<feature type="binding site" evidence="7">
    <location>
        <position position="655"/>
    </location>
    <ligand>
        <name>ATP</name>
        <dbReference type="ChEBI" id="CHEBI:30616"/>
    </ligand>
</feature>
<evidence type="ECO:0000256" key="6">
    <source>
        <dbReference type="ARBA" id="ARBA00022840"/>
    </source>
</evidence>
<evidence type="ECO:0000256" key="7">
    <source>
        <dbReference type="PROSITE-ProRule" id="PRU10141"/>
    </source>
</evidence>
<dbReference type="InterPro" id="IPR007890">
    <property type="entry name" value="CHASE2"/>
</dbReference>
<feature type="transmembrane region" description="Helical" evidence="8">
    <location>
        <begin position="421"/>
        <end position="441"/>
    </location>
</feature>
<feature type="transmembrane region" description="Helical" evidence="8">
    <location>
        <begin position="17"/>
        <end position="35"/>
    </location>
</feature>
<keyword evidence="4 7" id="KW-0547">Nucleotide-binding</keyword>
<evidence type="ECO:0000259" key="9">
    <source>
        <dbReference type="PROSITE" id="PS50011"/>
    </source>
</evidence>
<dbReference type="SMART" id="SM01080">
    <property type="entry name" value="CHASE2"/>
    <property type="match status" value="1"/>
</dbReference>
<keyword evidence="11" id="KW-1185">Reference proteome</keyword>
<dbReference type="AlphaFoldDB" id="A0A318EJ59"/>
<dbReference type="SUPFAM" id="SSF48452">
    <property type="entry name" value="TPR-like"/>
    <property type="match status" value="1"/>
</dbReference>
<dbReference type="InterPro" id="IPR011990">
    <property type="entry name" value="TPR-like_helical_dom_sf"/>
</dbReference>
<evidence type="ECO:0000313" key="10">
    <source>
        <dbReference type="EMBL" id="PXV71125.1"/>
    </source>
</evidence>
<dbReference type="InterPro" id="IPR011009">
    <property type="entry name" value="Kinase-like_dom_sf"/>
</dbReference>
<comment type="caution">
    <text evidence="10">The sequence shown here is derived from an EMBL/GenBank/DDBJ whole genome shotgun (WGS) entry which is preliminary data.</text>
</comment>
<dbReference type="Gene3D" id="1.10.510.10">
    <property type="entry name" value="Transferase(Phosphotransferase) domain 1"/>
    <property type="match status" value="1"/>
</dbReference>
<keyword evidence="8" id="KW-0472">Membrane</keyword>
<evidence type="ECO:0000256" key="2">
    <source>
        <dbReference type="ARBA" id="ARBA00022527"/>
    </source>
</evidence>
<dbReference type="FunFam" id="1.10.510.10:FF:000021">
    <property type="entry name" value="Serine/threonine protein kinase"/>
    <property type="match status" value="1"/>
</dbReference>
<dbReference type="Gene3D" id="1.25.40.10">
    <property type="entry name" value="Tetratricopeptide repeat domain"/>
    <property type="match status" value="1"/>
</dbReference>
<feature type="domain" description="Protein kinase" evidence="9">
    <location>
        <begin position="626"/>
        <end position="887"/>
    </location>
</feature>
<dbReference type="Pfam" id="PF05226">
    <property type="entry name" value="CHASE2"/>
    <property type="match status" value="1"/>
</dbReference>
<dbReference type="Proteomes" id="UP000248330">
    <property type="component" value="Unassembled WGS sequence"/>
</dbReference>
<evidence type="ECO:0000256" key="1">
    <source>
        <dbReference type="ARBA" id="ARBA00012513"/>
    </source>
</evidence>
<dbReference type="OrthoDB" id="9801841at2"/>
<gene>
    <name evidence="10" type="ORF">C8D93_101166</name>
</gene>
<dbReference type="InterPro" id="IPR000719">
    <property type="entry name" value="Prot_kinase_dom"/>
</dbReference>
<keyword evidence="6 7" id="KW-0067">ATP-binding</keyword>
<evidence type="ECO:0000313" key="11">
    <source>
        <dbReference type="Proteomes" id="UP000248330"/>
    </source>
</evidence>
<organism evidence="10 11">
    <name type="scientific">Sinimarinibacterium flocculans</name>
    <dbReference type="NCBI Taxonomy" id="985250"/>
    <lineage>
        <taxon>Bacteria</taxon>
        <taxon>Pseudomonadati</taxon>
        <taxon>Pseudomonadota</taxon>
        <taxon>Gammaproteobacteria</taxon>
        <taxon>Nevskiales</taxon>
        <taxon>Nevskiaceae</taxon>
        <taxon>Sinimarinibacterium</taxon>
    </lineage>
</organism>
<dbReference type="PROSITE" id="PS50011">
    <property type="entry name" value="PROTEIN_KINASE_DOM"/>
    <property type="match status" value="1"/>
</dbReference>
<dbReference type="InterPro" id="IPR008271">
    <property type="entry name" value="Ser/Thr_kinase_AS"/>
</dbReference>
<dbReference type="SMART" id="SM00220">
    <property type="entry name" value="S_TKc"/>
    <property type="match status" value="1"/>
</dbReference>
<accession>A0A318EJ59</accession>
<dbReference type="InterPro" id="IPR017441">
    <property type="entry name" value="Protein_kinase_ATP_BS"/>
</dbReference>
<evidence type="ECO:0000256" key="5">
    <source>
        <dbReference type="ARBA" id="ARBA00022777"/>
    </source>
</evidence>
<dbReference type="GO" id="GO:0004674">
    <property type="term" value="F:protein serine/threonine kinase activity"/>
    <property type="evidence" value="ECO:0007669"/>
    <property type="project" value="UniProtKB-KW"/>
</dbReference>
<dbReference type="PANTHER" id="PTHR43289">
    <property type="entry name" value="MITOGEN-ACTIVATED PROTEIN KINASE KINASE KINASE 20-RELATED"/>
    <property type="match status" value="1"/>
</dbReference>
<dbReference type="PROSITE" id="PS00107">
    <property type="entry name" value="PROTEIN_KINASE_ATP"/>
    <property type="match status" value="1"/>
</dbReference>
<dbReference type="EMBL" id="QICN01000001">
    <property type="protein sequence ID" value="PXV71125.1"/>
    <property type="molecule type" value="Genomic_DNA"/>
</dbReference>
<feature type="transmembrane region" description="Helical" evidence="8">
    <location>
        <begin position="448"/>
        <end position="467"/>
    </location>
</feature>
<keyword evidence="5 10" id="KW-0418">Kinase</keyword>
<keyword evidence="3" id="KW-0808">Transferase</keyword>
<keyword evidence="8" id="KW-1133">Transmembrane helix</keyword>
<evidence type="ECO:0000256" key="4">
    <source>
        <dbReference type="ARBA" id="ARBA00022741"/>
    </source>
</evidence>
<keyword evidence="8" id="KW-0812">Transmembrane</keyword>
<dbReference type="GO" id="GO:0005524">
    <property type="term" value="F:ATP binding"/>
    <property type="evidence" value="ECO:0007669"/>
    <property type="project" value="UniProtKB-UniRule"/>
</dbReference>
<dbReference type="Pfam" id="PF00069">
    <property type="entry name" value="Pkinase"/>
    <property type="match status" value="1"/>
</dbReference>
<evidence type="ECO:0000256" key="3">
    <source>
        <dbReference type="ARBA" id="ARBA00022679"/>
    </source>
</evidence>
<dbReference type="PANTHER" id="PTHR43289:SF6">
    <property type="entry name" value="SERINE_THREONINE-PROTEIN KINASE NEKL-3"/>
    <property type="match status" value="1"/>
</dbReference>
<sequence length="892" mass="96142">MPWGNAVVSAKVWGRDWFAAVLFSAFFAVLAFAVFDSGFESLERYTYDLGVRARERAPSERIAVVAIDDESIRNLGRWPWPRQRQGELIEKLHAGGARVIGSTALYLEPEQGAGADALAELRTTLDESALTRQIPGEIETFGLMLADAASSDPAVGGIAAAYADSALARDYGRLIGDLRTRLDLAAASAGAGDAALASALQAHARAVLPMVFTIGRPQGRPEAPLPDYVRRHALANIEDRVGARAAGATPLPTTEAQVPVPGIGAAAAAIGHLNVTPDVDGAVRFEPLVLQHYDELYPSLSLMIAATALNLEGNDIAVRLGEGVDLGPQAIGTSPALRMYTHFYRDVDGRPAFPVDSAYDVLSGRLPVDRYRDRIVLIGTTAAGTGDTFATPVSAATAPVVTLAHAVSSLLQGDFFTRPVWAPWAELGVFLSLALYVALLLPRLPATIAAVLSALVVLMLVGGQIGLMAMEAMWFKLTTAAVFLIAGHAFMTVKKFNVTERLKRSSEVEGAESNRMLGLAFQGQGQLDMAFEKFRRVRPVDDKALDLLYNLALDFERKRQFNKAESVYQYIGEHNREFRDVQQKLSRAKKLSETVILGGSAASAHPGGTLVLDATAELEKPMLGRYQVEKELGKGAMGIVYVGRDPKIGRQVAIKTMALSQEFEPDELAGVKERFFREAETAGRLSHPNIVSIFDAGEEHDLAYIAMEFIKGHDLTRHCKADALLPVPDVLRLIADAADALDYAHASGVIHRDIKPANMMLVESSRAVKLMDFGIARLTDSNKTKTGMVLGSPSYMSPEQLAGKRVDGRSDLFSLGVTLFQLLTGALPFQANSMVNLMMKIATEPHTPIHGLRPDLPEAVAPIVDRLLQKSADARYARGADVARELRAAAGA</sequence>
<reference evidence="10 11" key="1">
    <citation type="submission" date="2018-04" db="EMBL/GenBank/DDBJ databases">
        <title>Genomic Encyclopedia of Type Strains, Phase IV (KMG-IV): sequencing the most valuable type-strain genomes for metagenomic binning, comparative biology and taxonomic classification.</title>
        <authorList>
            <person name="Goeker M."/>
        </authorList>
    </citation>
    <scope>NUCLEOTIDE SEQUENCE [LARGE SCALE GENOMIC DNA]</scope>
    <source>
        <strain evidence="10 11">DSM 104150</strain>
    </source>
</reference>
<keyword evidence="2" id="KW-0723">Serine/threonine-protein kinase</keyword>
<dbReference type="SUPFAM" id="SSF56112">
    <property type="entry name" value="Protein kinase-like (PK-like)"/>
    <property type="match status" value="1"/>
</dbReference>
<name>A0A318EJ59_9GAMM</name>